<comment type="caution">
    <text evidence="11">The sequence shown here is derived from an EMBL/GenBank/DDBJ whole genome shotgun (WGS) entry which is preliminary data.</text>
</comment>
<dbReference type="RefSeq" id="WP_002705429.1">
    <property type="nucleotide sequence ID" value="NZ_AGRW01000051.1"/>
</dbReference>
<organism evidence="11 12">
    <name type="scientific">Treponema saccharophilum DSM 2985</name>
    <dbReference type="NCBI Taxonomy" id="907348"/>
    <lineage>
        <taxon>Bacteria</taxon>
        <taxon>Pseudomonadati</taxon>
        <taxon>Spirochaetota</taxon>
        <taxon>Spirochaetia</taxon>
        <taxon>Spirochaetales</taxon>
        <taxon>Treponemataceae</taxon>
        <taxon>Treponema</taxon>
    </lineage>
</organism>
<dbReference type="AlphaFoldDB" id="H7EMC5"/>
<comment type="similarity">
    <text evidence="2 10">Belongs to the disproportionating enzyme family.</text>
</comment>
<evidence type="ECO:0000256" key="8">
    <source>
        <dbReference type="ARBA" id="ARBA00031423"/>
    </source>
</evidence>
<keyword evidence="12" id="KW-1185">Reference proteome</keyword>
<reference evidence="11 12" key="1">
    <citation type="submission" date="2011-09" db="EMBL/GenBank/DDBJ databases">
        <title>The draft genome of Treponema saccharophilum DSM 2985.</title>
        <authorList>
            <consortium name="US DOE Joint Genome Institute (JGI-PGF)"/>
            <person name="Lucas S."/>
            <person name="Copeland A."/>
            <person name="Lapidus A."/>
            <person name="Glavina del Rio T."/>
            <person name="Dalin E."/>
            <person name="Tice H."/>
            <person name="Bruce D."/>
            <person name="Goodwin L."/>
            <person name="Pitluck S."/>
            <person name="Peters L."/>
            <person name="Kyrpides N."/>
            <person name="Mavromatis K."/>
            <person name="Ivanova N."/>
            <person name="Markowitz V."/>
            <person name="Cheng J.-F."/>
            <person name="Hugenholtz P."/>
            <person name="Woyke T."/>
            <person name="Wu D."/>
            <person name="Gronow S."/>
            <person name="Wellnitz S."/>
            <person name="Brambilla E."/>
            <person name="Klenk H.-P."/>
            <person name="Eisen J.A."/>
        </authorList>
    </citation>
    <scope>NUCLEOTIDE SEQUENCE [LARGE SCALE GENOMIC DNA]</scope>
    <source>
        <strain evidence="11 12">DSM 2985</strain>
    </source>
</reference>
<evidence type="ECO:0000256" key="5">
    <source>
        <dbReference type="ARBA" id="ARBA00022676"/>
    </source>
</evidence>
<dbReference type="EC" id="2.4.1.25" evidence="3 10"/>
<evidence type="ECO:0000313" key="11">
    <source>
        <dbReference type="EMBL" id="EIC01210.1"/>
    </source>
</evidence>
<dbReference type="GO" id="GO:0005975">
    <property type="term" value="P:carbohydrate metabolic process"/>
    <property type="evidence" value="ECO:0007669"/>
    <property type="project" value="InterPro"/>
</dbReference>
<gene>
    <name evidence="11" type="ORF">TresaDRAFT_0347</name>
</gene>
<evidence type="ECO:0000256" key="10">
    <source>
        <dbReference type="RuleBase" id="RU361207"/>
    </source>
</evidence>
<evidence type="ECO:0000256" key="1">
    <source>
        <dbReference type="ARBA" id="ARBA00000439"/>
    </source>
</evidence>
<evidence type="ECO:0000256" key="3">
    <source>
        <dbReference type="ARBA" id="ARBA00012560"/>
    </source>
</evidence>
<dbReference type="eggNOG" id="COG1640">
    <property type="taxonomic scope" value="Bacteria"/>
</dbReference>
<dbReference type="PANTHER" id="PTHR32438">
    <property type="entry name" value="4-ALPHA-GLUCANOTRANSFERASE DPE1, CHLOROPLASTIC/AMYLOPLASTIC"/>
    <property type="match status" value="1"/>
</dbReference>
<dbReference type="InterPro" id="IPR017853">
    <property type="entry name" value="GH"/>
</dbReference>
<dbReference type="Pfam" id="PF02446">
    <property type="entry name" value="Glyco_hydro_77"/>
    <property type="match status" value="1"/>
</dbReference>
<keyword evidence="5 10" id="KW-0328">Glycosyltransferase</keyword>
<dbReference type="SUPFAM" id="SSF51445">
    <property type="entry name" value="(Trans)glycosidases"/>
    <property type="match status" value="1"/>
</dbReference>
<evidence type="ECO:0000256" key="4">
    <source>
        <dbReference type="ARBA" id="ARBA00020295"/>
    </source>
</evidence>
<dbReference type="EMBL" id="AGRW01000051">
    <property type="protein sequence ID" value="EIC01210.1"/>
    <property type="molecule type" value="Genomic_DNA"/>
</dbReference>
<protein>
    <recommendedName>
        <fullName evidence="4 10">4-alpha-glucanotransferase</fullName>
        <ecNumber evidence="3 10">2.4.1.25</ecNumber>
    </recommendedName>
    <alternativeName>
        <fullName evidence="8 10">Amylomaltase</fullName>
    </alternativeName>
    <alternativeName>
        <fullName evidence="9 10">Disproportionating enzyme</fullName>
    </alternativeName>
</protein>
<comment type="catalytic activity">
    <reaction evidence="1 10">
        <text>Transfers a segment of a (1-&gt;4)-alpha-D-glucan to a new position in an acceptor, which may be glucose or a (1-&gt;4)-alpha-D-glucan.</text>
        <dbReference type="EC" id="2.4.1.25"/>
    </reaction>
</comment>
<keyword evidence="7 10" id="KW-0119">Carbohydrate metabolism</keyword>
<dbReference type="OrthoDB" id="9811841at2"/>
<dbReference type="NCBIfam" id="TIGR00217">
    <property type="entry name" value="malQ"/>
    <property type="match status" value="1"/>
</dbReference>
<evidence type="ECO:0000256" key="7">
    <source>
        <dbReference type="ARBA" id="ARBA00023277"/>
    </source>
</evidence>
<evidence type="ECO:0000256" key="6">
    <source>
        <dbReference type="ARBA" id="ARBA00022679"/>
    </source>
</evidence>
<dbReference type="GO" id="GO:0004134">
    <property type="term" value="F:4-alpha-glucanotransferase activity"/>
    <property type="evidence" value="ECO:0007669"/>
    <property type="project" value="UniProtKB-EC"/>
</dbReference>
<dbReference type="STRING" id="907348.TresaDRAFT_0347"/>
<dbReference type="Proteomes" id="UP000003571">
    <property type="component" value="Unassembled WGS sequence"/>
</dbReference>
<evidence type="ECO:0000256" key="2">
    <source>
        <dbReference type="ARBA" id="ARBA00005684"/>
    </source>
</evidence>
<dbReference type="PANTHER" id="PTHR32438:SF5">
    <property type="entry name" value="4-ALPHA-GLUCANOTRANSFERASE DPE1, CHLOROPLASTIC_AMYLOPLASTIC"/>
    <property type="match status" value="1"/>
</dbReference>
<sequence length="538" mass="60030">MQSRKSGILLHPTSLPFTPGIGTIGRTAFAFADWLEKAGIGLWQVLPLGPTGYGDSPYQSFSSFALNPLLIDFDDLVADGYASRADMRTPPYIRKAGNVDYGAVVYWKNAALKVAARKFVEAITNPMEQGVKGFSDKKVAFYLFCQENKFWLRDYAAFMSIKSHYDEMAQAEGVPGTWNTYWEKSLAGHEKQAVDAWIDSHPEDFLMHEAIQFFASVQWNRLKAYANGKGIQIIGDVPIFVAPDSADVWSNQKFFQLNSDRGFSSVAGVPPDYFSAIGQLWGNPLYDWNALEADGYSWWIERVRRMLKLVDFVRIDHFRAFESYWAVPAGSANAINGKWEKGPGIKFFDALKKALGELPLIAEDLGIITDEVASLRDSCGLPGMKVLQFAFSKDEKKAGALVNSFLPHNFLTKNCVAYTGTHDNDTTQGFLNSMSEDFVALVASYVEGRSVGEKEALRLCDTGKLTESLVREVFASIADFAVVPLQDVWAVGSEGRMNLPSTSGANWAWRAERKFFEGKRAEEKAAWLHEMGELYARK</sequence>
<proteinExistence type="inferred from homology"/>
<evidence type="ECO:0000313" key="12">
    <source>
        <dbReference type="Proteomes" id="UP000003571"/>
    </source>
</evidence>
<keyword evidence="6 10" id="KW-0808">Transferase</keyword>
<dbReference type="NCBIfam" id="NF011080">
    <property type="entry name" value="PRK14508.1-3"/>
    <property type="match status" value="1"/>
</dbReference>
<dbReference type="InterPro" id="IPR003385">
    <property type="entry name" value="Glyco_hydro_77"/>
</dbReference>
<dbReference type="Gene3D" id="3.20.20.80">
    <property type="entry name" value="Glycosidases"/>
    <property type="match status" value="1"/>
</dbReference>
<name>H7EMC5_9SPIR</name>
<dbReference type="PATRIC" id="fig|907348.3.peg.2102"/>
<evidence type="ECO:0000256" key="9">
    <source>
        <dbReference type="ARBA" id="ARBA00031501"/>
    </source>
</evidence>
<accession>H7EMC5</accession>